<feature type="compositionally biased region" description="Polar residues" evidence="7">
    <location>
        <begin position="702"/>
        <end position="711"/>
    </location>
</feature>
<protein>
    <recommendedName>
        <fullName evidence="6">Anoctamin</fullName>
    </recommendedName>
</protein>
<feature type="region of interest" description="Disordered" evidence="7">
    <location>
        <begin position="494"/>
        <end position="520"/>
    </location>
</feature>
<keyword evidence="3 6" id="KW-0812">Transmembrane</keyword>
<dbReference type="PANTHER" id="PTHR12308">
    <property type="entry name" value="ANOCTAMIN"/>
    <property type="match status" value="1"/>
</dbReference>
<dbReference type="Proteomes" id="UP000282613">
    <property type="component" value="Unassembled WGS sequence"/>
</dbReference>
<dbReference type="EMBL" id="UYRS01018697">
    <property type="protein sequence ID" value="VDK39238.1"/>
    <property type="molecule type" value="Genomic_DNA"/>
</dbReference>
<feature type="domain" description="Anoctamin transmembrane" evidence="8">
    <location>
        <begin position="217"/>
        <end position="665"/>
    </location>
</feature>
<keyword evidence="5 6" id="KW-0472">Membrane</keyword>
<proteinExistence type="inferred from homology"/>
<dbReference type="PANTHER" id="PTHR12308:SF51">
    <property type="entry name" value="ANOCTAMIN-8"/>
    <property type="match status" value="1"/>
</dbReference>
<evidence type="ECO:0000256" key="4">
    <source>
        <dbReference type="ARBA" id="ARBA00022989"/>
    </source>
</evidence>
<dbReference type="STRING" id="60517.A0A158R9W7"/>
<feature type="transmembrane region" description="Helical" evidence="6">
    <location>
        <begin position="633"/>
        <end position="651"/>
    </location>
</feature>
<feature type="transmembrane region" description="Helical" evidence="6">
    <location>
        <begin position="377"/>
        <end position="397"/>
    </location>
</feature>
<feature type="transmembrane region" description="Helical" evidence="6">
    <location>
        <begin position="602"/>
        <end position="621"/>
    </location>
</feature>
<feature type="transmembrane region" description="Helical" evidence="6">
    <location>
        <begin position="418"/>
        <end position="441"/>
    </location>
</feature>
<feature type="region of interest" description="Disordered" evidence="7">
    <location>
        <begin position="685"/>
        <end position="711"/>
    </location>
</feature>
<dbReference type="GO" id="GO:0005254">
    <property type="term" value="F:chloride channel activity"/>
    <property type="evidence" value="ECO:0007669"/>
    <property type="project" value="TreeGrafter"/>
</dbReference>
<comment type="subcellular location">
    <subcellularLocation>
        <location evidence="1 6">Membrane</location>
        <topology evidence="1 6">Multi-pass membrane protein</topology>
    </subcellularLocation>
</comment>
<dbReference type="AlphaFoldDB" id="A0A158R9W7"/>
<dbReference type="InterPro" id="IPR049452">
    <property type="entry name" value="Anoctamin_TM"/>
</dbReference>
<feature type="transmembrane region" description="Helical" evidence="6">
    <location>
        <begin position="227"/>
        <end position="252"/>
    </location>
</feature>
<sequence>MDFISSAAERFTDFRQRVAYTGRELLERSRKWRSFSTKPPSNCDVVVTFERGTTENQVDWISKRLQARIPELLFTKTFHNGTQRLALYLTCSFNDLLKGAREVRLRKRLTSEFGGEMQEFCIEDCEDFEGFFDHETFFTSSERQTIVRYYLMSLRAMAGDAWDDTIEFSQGQAIMPVLLAAGKIATIFPLHDREALAMLHNSWVRGFTHRQPLDAVAEYFGVKIALYFAWLGHYTSALLFPAIFGLLCWLVVPAGKERALYYPVLALFTMLWAVFFQEVWKRTNNHYTHHWGTLDKPPSLLEEPRPLFRGVLEPSPITGRLEPFYPRWKRNLIVCFVTFPITLACLLFVVGVAIAHVKMQEYADARSYSWRFPGARLVPFLPMVLYGVNITVLNAVYRKIAVRLTEMENHRLDESYNQALISKLILFQFINAFYASFYIAFYRMDLALLRHHLVTILVTRQIAENLKEVFLPLGQTRIRQVYLSLRADGFPTLKKGDSPTSGTEVSDNNSSPKKSTETKITRAEQEEIMPKYDDATNDYLEMFIQFGFVSMFTCVFPICGFLAFLNNILEIRSDAFKLLINFQRPFSETAHGIGVWERAFEIMSYVAIAVNIGLIGVSGSIQTLVPGLTAHQYTLLLIAVEHILFALRFGLSHIVPPIPFALERSIAILEHKRREALRTLERECRKEARRVSDGNDSPDYPSDQTSDIDTP</sequence>
<dbReference type="WBParaSite" id="TASK_0000791001-mRNA-1">
    <property type="protein sequence ID" value="TASK_0000791001-mRNA-1"/>
    <property type="gene ID" value="TASK_0000791001"/>
</dbReference>
<dbReference type="GO" id="GO:0005886">
    <property type="term" value="C:plasma membrane"/>
    <property type="evidence" value="ECO:0007669"/>
    <property type="project" value="TreeGrafter"/>
</dbReference>
<feature type="transmembrane region" description="Helical" evidence="6">
    <location>
        <begin position="332"/>
        <end position="357"/>
    </location>
</feature>
<gene>
    <name evidence="9" type="ORF">TASK_LOCUS7911</name>
</gene>
<evidence type="ECO:0000256" key="6">
    <source>
        <dbReference type="RuleBase" id="RU280814"/>
    </source>
</evidence>
<comment type="similarity">
    <text evidence="2 6">Belongs to the anoctamin family.</text>
</comment>
<dbReference type="InterPro" id="IPR007632">
    <property type="entry name" value="Anoctamin"/>
</dbReference>
<reference evidence="9 10" key="2">
    <citation type="submission" date="2018-11" db="EMBL/GenBank/DDBJ databases">
        <authorList>
            <consortium name="Pathogen Informatics"/>
        </authorList>
    </citation>
    <scope>NUCLEOTIDE SEQUENCE [LARGE SCALE GENOMIC DNA]</scope>
</reference>
<name>A0A158R9W7_TAEAS</name>
<reference evidence="11" key="1">
    <citation type="submission" date="2016-04" db="UniProtKB">
        <authorList>
            <consortium name="WormBaseParasite"/>
        </authorList>
    </citation>
    <scope>IDENTIFICATION</scope>
</reference>
<evidence type="ECO:0000256" key="7">
    <source>
        <dbReference type="SAM" id="MobiDB-lite"/>
    </source>
</evidence>
<evidence type="ECO:0000313" key="11">
    <source>
        <dbReference type="WBParaSite" id="TASK_0000791001-mRNA-1"/>
    </source>
</evidence>
<dbReference type="OrthoDB" id="296386at2759"/>
<evidence type="ECO:0000313" key="10">
    <source>
        <dbReference type="Proteomes" id="UP000282613"/>
    </source>
</evidence>
<evidence type="ECO:0000256" key="1">
    <source>
        <dbReference type="ARBA" id="ARBA00004141"/>
    </source>
</evidence>
<feature type="compositionally biased region" description="Polar residues" evidence="7">
    <location>
        <begin position="498"/>
        <end position="513"/>
    </location>
</feature>
<evidence type="ECO:0000256" key="3">
    <source>
        <dbReference type="ARBA" id="ARBA00022692"/>
    </source>
</evidence>
<evidence type="ECO:0000313" key="9">
    <source>
        <dbReference type="EMBL" id="VDK39238.1"/>
    </source>
</evidence>
<feature type="transmembrane region" description="Helical" evidence="6">
    <location>
        <begin position="542"/>
        <end position="565"/>
    </location>
</feature>
<organism evidence="11">
    <name type="scientific">Taenia asiatica</name>
    <name type="common">Asian tapeworm</name>
    <dbReference type="NCBI Taxonomy" id="60517"/>
    <lineage>
        <taxon>Eukaryota</taxon>
        <taxon>Metazoa</taxon>
        <taxon>Spiralia</taxon>
        <taxon>Lophotrochozoa</taxon>
        <taxon>Platyhelminthes</taxon>
        <taxon>Cestoda</taxon>
        <taxon>Eucestoda</taxon>
        <taxon>Cyclophyllidea</taxon>
        <taxon>Taeniidae</taxon>
        <taxon>Taenia</taxon>
    </lineage>
</organism>
<keyword evidence="10" id="KW-1185">Reference proteome</keyword>
<evidence type="ECO:0000256" key="2">
    <source>
        <dbReference type="ARBA" id="ARBA00009671"/>
    </source>
</evidence>
<dbReference type="Pfam" id="PF04547">
    <property type="entry name" value="Anoctamin"/>
    <property type="match status" value="1"/>
</dbReference>
<evidence type="ECO:0000259" key="8">
    <source>
        <dbReference type="Pfam" id="PF04547"/>
    </source>
</evidence>
<evidence type="ECO:0000256" key="5">
    <source>
        <dbReference type="ARBA" id="ARBA00023136"/>
    </source>
</evidence>
<keyword evidence="4 6" id="KW-1133">Transmembrane helix</keyword>
<accession>A0A158R9W7</accession>
<feature type="transmembrane region" description="Helical" evidence="6">
    <location>
        <begin position="258"/>
        <end position="276"/>
    </location>
</feature>